<keyword evidence="7" id="KW-1185">Reference proteome</keyword>
<dbReference type="GO" id="GO:0005576">
    <property type="term" value="C:extracellular region"/>
    <property type="evidence" value="ECO:0007669"/>
    <property type="project" value="UniProtKB-SubCell"/>
</dbReference>
<comment type="similarity">
    <text evidence="1 3">Belongs to the bacterial flagellin family.</text>
</comment>
<gene>
    <name evidence="6" type="ORF">DD559_08810</name>
</gene>
<dbReference type="EMBL" id="QENQ01000001">
    <property type="protein sequence ID" value="PVX29404.1"/>
    <property type="molecule type" value="Genomic_DNA"/>
</dbReference>
<name>A0A2U0SDP1_9SPHN</name>
<proteinExistence type="inferred from homology"/>
<keyword evidence="3" id="KW-0964">Secreted</keyword>
<dbReference type="Gene3D" id="1.20.1330.10">
    <property type="entry name" value="f41 fragment of flagellin, N-terminal domain"/>
    <property type="match status" value="1"/>
</dbReference>
<dbReference type="Proteomes" id="UP000245890">
    <property type="component" value="Unassembled WGS sequence"/>
</dbReference>
<dbReference type="PRINTS" id="PR00207">
    <property type="entry name" value="FLAGELLIN"/>
</dbReference>
<dbReference type="RefSeq" id="WP_116468843.1">
    <property type="nucleotide sequence ID" value="NZ_QENQ01000001.1"/>
</dbReference>
<dbReference type="Pfam" id="PF00700">
    <property type="entry name" value="Flagellin_C"/>
    <property type="match status" value="1"/>
</dbReference>
<feature type="domain" description="Flagellin N-terminal" evidence="4">
    <location>
        <begin position="4"/>
        <end position="137"/>
    </location>
</feature>
<evidence type="ECO:0000313" key="7">
    <source>
        <dbReference type="Proteomes" id="UP000245890"/>
    </source>
</evidence>
<organism evidence="6 7">
    <name type="scientific">Sphingomonas pokkalii</name>
    <dbReference type="NCBI Taxonomy" id="2175090"/>
    <lineage>
        <taxon>Bacteria</taxon>
        <taxon>Pseudomonadati</taxon>
        <taxon>Pseudomonadota</taxon>
        <taxon>Alphaproteobacteria</taxon>
        <taxon>Sphingomonadales</taxon>
        <taxon>Sphingomonadaceae</taxon>
        <taxon>Sphingomonas</taxon>
    </lineage>
</organism>
<evidence type="ECO:0000256" key="2">
    <source>
        <dbReference type="ARBA" id="ARBA00023143"/>
    </source>
</evidence>
<comment type="caution">
    <text evidence="6">The sequence shown here is derived from an EMBL/GenBank/DDBJ whole genome shotgun (WGS) entry which is preliminary data.</text>
</comment>
<dbReference type="GO" id="GO:0005198">
    <property type="term" value="F:structural molecule activity"/>
    <property type="evidence" value="ECO:0007669"/>
    <property type="project" value="UniProtKB-UniRule"/>
</dbReference>
<dbReference type="PANTHER" id="PTHR42792:SF2">
    <property type="entry name" value="FLAGELLIN"/>
    <property type="match status" value="1"/>
</dbReference>
<dbReference type="SUPFAM" id="SSF64518">
    <property type="entry name" value="Phase 1 flagellin"/>
    <property type="match status" value="1"/>
</dbReference>
<sequence length="462" mass="46363">MLSILTNTGAADAVRALNAASAEVQAHQQRIATGKRINSTKDDSADYVSAQQLRSDADVRRAIGASMARAGSALDIANAGAEQISTILNSIREKALNLSGSDAGSQKALSGDLKALVDQIDTIAKSASFNGVNLLTGRPATVTTTTTATTMSPSTSAPPPLPMMAALPPGSTLTANGSGSTLQTLTSDDPTPGAADPEMAAKALGALPENGSISYAVSGGGQAGRMDIAFQAFGTGDVMEVWQNGARIAATGQGYAAGGGAVSAGKAVSGQSIVSFEYDPAKGDLLFRFNPDGADAGSAWAVTGVALNDPGAPIASVSTSSSSTQAQGAVPFNYDVMTGVNGEKISIGSRDLSSTGLGLNALDWLGALTGALGAVDGAKGRVSEALSHFGSKARSFDIAGLFNTKLGDVLDAAVGNIVDADLGMESAKLQSAQIKQQLAATALSIANNQPKILLSLFDKKAA</sequence>
<dbReference type="GO" id="GO:0009288">
    <property type="term" value="C:bacterial-type flagellum"/>
    <property type="evidence" value="ECO:0007669"/>
    <property type="project" value="UniProtKB-SubCell"/>
</dbReference>
<dbReference type="PANTHER" id="PTHR42792">
    <property type="entry name" value="FLAGELLIN"/>
    <property type="match status" value="1"/>
</dbReference>
<comment type="function">
    <text evidence="3">Flagellin is the subunit protein which polymerizes to form the filaments of bacterial flagella.</text>
</comment>
<feature type="domain" description="Flagellin C-terminal" evidence="5">
    <location>
        <begin position="373"/>
        <end position="457"/>
    </location>
</feature>
<evidence type="ECO:0000259" key="4">
    <source>
        <dbReference type="Pfam" id="PF00669"/>
    </source>
</evidence>
<dbReference type="InterPro" id="IPR001492">
    <property type="entry name" value="Flagellin"/>
</dbReference>
<dbReference type="OrthoDB" id="9796789at2"/>
<protein>
    <recommendedName>
        <fullName evidence="3">Flagellin</fullName>
    </recommendedName>
</protein>
<reference evidence="6 7" key="1">
    <citation type="submission" date="2018-05" db="EMBL/GenBank/DDBJ databases">
        <title>Description of Sphingomonas pokkalii sp nov, isolated from the rhizosphere of saline tolerant pokkali rice and its draft genome analysis.</title>
        <authorList>
            <person name="Menon R."/>
            <person name="Kumari S."/>
            <person name="Rameshkumar N."/>
        </authorList>
    </citation>
    <scope>NUCLEOTIDE SEQUENCE [LARGE SCALE GENOMIC DNA]</scope>
    <source>
        <strain evidence="6 7">L3B27</strain>
    </source>
</reference>
<accession>A0A2U0SDP1</accession>
<dbReference type="Pfam" id="PF00669">
    <property type="entry name" value="Flagellin_N"/>
    <property type="match status" value="1"/>
</dbReference>
<dbReference type="AlphaFoldDB" id="A0A2U0SDP1"/>
<keyword evidence="2 3" id="KW-0975">Bacterial flagellum</keyword>
<evidence type="ECO:0000259" key="5">
    <source>
        <dbReference type="Pfam" id="PF00700"/>
    </source>
</evidence>
<comment type="subcellular location">
    <subcellularLocation>
        <location evidence="3">Secreted</location>
    </subcellularLocation>
    <subcellularLocation>
        <location evidence="3">Bacterial flagellum</location>
    </subcellularLocation>
</comment>
<evidence type="ECO:0000256" key="1">
    <source>
        <dbReference type="ARBA" id="ARBA00005709"/>
    </source>
</evidence>
<evidence type="ECO:0000256" key="3">
    <source>
        <dbReference type="RuleBase" id="RU362073"/>
    </source>
</evidence>
<dbReference type="InterPro" id="IPR001029">
    <property type="entry name" value="Flagellin_N"/>
</dbReference>
<dbReference type="InterPro" id="IPR046358">
    <property type="entry name" value="Flagellin_C"/>
</dbReference>
<evidence type="ECO:0000313" key="6">
    <source>
        <dbReference type="EMBL" id="PVX29404.1"/>
    </source>
</evidence>